<keyword evidence="9" id="KW-1185">Reference proteome</keyword>
<accession>A0A840RKQ0</accession>
<proteinExistence type="inferred from homology"/>
<dbReference type="PANTHER" id="PTHR30177">
    <property type="entry name" value="GLYCINE BETAINE/L-PROLINE TRANSPORT SYSTEM PERMEASE PROTEIN PROW"/>
    <property type="match status" value="1"/>
</dbReference>
<dbReference type="Pfam" id="PF00528">
    <property type="entry name" value="BPD_transp_1"/>
    <property type="match status" value="1"/>
</dbReference>
<name>A0A840RKQ0_9NEIS</name>
<dbReference type="Proteomes" id="UP000543030">
    <property type="component" value="Unassembled WGS sequence"/>
</dbReference>
<dbReference type="GO" id="GO:0005886">
    <property type="term" value="C:plasma membrane"/>
    <property type="evidence" value="ECO:0007669"/>
    <property type="project" value="UniProtKB-SubCell"/>
</dbReference>
<comment type="similarity">
    <text evidence="6">Belongs to the binding-protein-dependent transport system permease family.</text>
</comment>
<comment type="caution">
    <text evidence="8">The sequence shown here is derived from an EMBL/GenBank/DDBJ whole genome shotgun (WGS) entry which is preliminary data.</text>
</comment>
<dbReference type="Gene3D" id="1.10.3720.10">
    <property type="entry name" value="MetI-like"/>
    <property type="match status" value="1"/>
</dbReference>
<dbReference type="PROSITE" id="PS50928">
    <property type="entry name" value="ABC_TM1"/>
    <property type="match status" value="1"/>
</dbReference>
<keyword evidence="5 6" id="KW-0472">Membrane</keyword>
<sequence>MNPTRRWWLDPLFWSAGLLLALTFGMSHLGPLFHALFPEQERPLYEQASFPALVLAHVWIVGVSSAIAVILGCSAGLFVTRETGRDFRPLLETVVAIGQTFPPVAVLAVAVPLIGFGPAPALIALALYGLLPIVQSTIAGLESVPPPSLEAARGLGMSRRQLLWQVELPLALPVILAGVRTSVIINIGTAAIASTVGTPTLGSPIIVGLSGFNTAYIVEGALLVGLLAVVTDLAFERLMIRSQPWRLTPHNRPITSASPASAQMDRGRI</sequence>
<evidence type="ECO:0000256" key="5">
    <source>
        <dbReference type="ARBA" id="ARBA00023136"/>
    </source>
</evidence>
<evidence type="ECO:0000256" key="1">
    <source>
        <dbReference type="ARBA" id="ARBA00004651"/>
    </source>
</evidence>
<dbReference type="InterPro" id="IPR000515">
    <property type="entry name" value="MetI-like"/>
</dbReference>
<dbReference type="InterPro" id="IPR051204">
    <property type="entry name" value="ABC_transp_perm/SBD"/>
</dbReference>
<keyword evidence="4 6" id="KW-1133">Transmembrane helix</keyword>
<feature type="transmembrane region" description="Helical" evidence="6">
    <location>
        <begin position="214"/>
        <end position="235"/>
    </location>
</feature>
<feature type="transmembrane region" description="Helical" evidence="6">
    <location>
        <begin position="162"/>
        <end position="194"/>
    </location>
</feature>
<evidence type="ECO:0000256" key="2">
    <source>
        <dbReference type="ARBA" id="ARBA00022448"/>
    </source>
</evidence>
<evidence type="ECO:0000313" key="8">
    <source>
        <dbReference type="EMBL" id="MBB5192711.1"/>
    </source>
</evidence>
<dbReference type="AlphaFoldDB" id="A0A840RKQ0"/>
<dbReference type="InterPro" id="IPR035906">
    <property type="entry name" value="MetI-like_sf"/>
</dbReference>
<gene>
    <name evidence="8" type="ORF">HNQ50_003455</name>
</gene>
<dbReference type="GO" id="GO:0031460">
    <property type="term" value="P:glycine betaine transport"/>
    <property type="evidence" value="ECO:0007669"/>
    <property type="project" value="UniProtKB-ARBA"/>
</dbReference>
<organism evidence="8 9">
    <name type="scientific">Silvimonas terrae</name>
    <dbReference type="NCBI Taxonomy" id="300266"/>
    <lineage>
        <taxon>Bacteria</taxon>
        <taxon>Pseudomonadati</taxon>
        <taxon>Pseudomonadota</taxon>
        <taxon>Betaproteobacteria</taxon>
        <taxon>Neisseriales</taxon>
        <taxon>Chitinibacteraceae</taxon>
        <taxon>Silvimonas</taxon>
    </lineage>
</organism>
<keyword evidence="2 6" id="KW-0813">Transport</keyword>
<dbReference type="FunFam" id="1.10.3720.10:FF:000001">
    <property type="entry name" value="Glycine betaine ABC transporter, permease"/>
    <property type="match status" value="1"/>
</dbReference>
<dbReference type="PANTHER" id="PTHR30177:SF32">
    <property type="entry name" value="GLYCINE BETAINE UPTAKE SYSTEM PERMEASE PROTEIN YEHW"/>
    <property type="match status" value="1"/>
</dbReference>
<evidence type="ECO:0000256" key="3">
    <source>
        <dbReference type="ARBA" id="ARBA00022692"/>
    </source>
</evidence>
<keyword evidence="3 6" id="KW-0812">Transmembrane</keyword>
<reference evidence="8 9" key="1">
    <citation type="submission" date="2020-08" db="EMBL/GenBank/DDBJ databases">
        <title>Genomic Encyclopedia of Type Strains, Phase IV (KMG-IV): sequencing the most valuable type-strain genomes for metagenomic binning, comparative biology and taxonomic classification.</title>
        <authorList>
            <person name="Goeker M."/>
        </authorList>
    </citation>
    <scope>NUCLEOTIDE SEQUENCE [LARGE SCALE GENOMIC DNA]</scope>
    <source>
        <strain evidence="8 9">DSM 18233</strain>
    </source>
</reference>
<comment type="subcellular location">
    <subcellularLocation>
        <location evidence="1 6">Cell membrane</location>
        <topology evidence="1 6">Multi-pass membrane protein</topology>
    </subcellularLocation>
</comment>
<feature type="transmembrane region" description="Helical" evidence="6">
    <location>
        <begin position="12"/>
        <end position="37"/>
    </location>
</feature>
<evidence type="ECO:0000259" key="7">
    <source>
        <dbReference type="PROSITE" id="PS50928"/>
    </source>
</evidence>
<dbReference type="SUPFAM" id="SSF161098">
    <property type="entry name" value="MetI-like"/>
    <property type="match status" value="1"/>
</dbReference>
<evidence type="ECO:0000256" key="4">
    <source>
        <dbReference type="ARBA" id="ARBA00022989"/>
    </source>
</evidence>
<dbReference type="GO" id="GO:0055085">
    <property type="term" value="P:transmembrane transport"/>
    <property type="evidence" value="ECO:0007669"/>
    <property type="project" value="InterPro"/>
</dbReference>
<dbReference type="RefSeq" id="WP_184102375.1">
    <property type="nucleotide sequence ID" value="NZ_JACHHN010000007.1"/>
</dbReference>
<feature type="transmembrane region" description="Helical" evidence="6">
    <location>
        <begin position="57"/>
        <end position="78"/>
    </location>
</feature>
<protein>
    <submittedName>
        <fullName evidence="8">Osmoprotectant transport system permease protein</fullName>
    </submittedName>
</protein>
<dbReference type="CDD" id="cd06261">
    <property type="entry name" value="TM_PBP2"/>
    <property type="match status" value="1"/>
</dbReference>
<evidence type="ECO:0000313" key="9">
    <source>
        <dbReference type="Proteomes" id="UP000543030"/>
    </source>
</evidence>
<dbReference type="EMBL" id="JACHHN010000007">
    <property type="protein sequence ID" value="MBB5192711.1"/>
    <property type="molecule type" value="Genomic_DNA"/>
</dbReference>
<feature type="domain" description="ABC transmembrane type-1" evidence="7">
    <location>
        <begin position="54"/>
        <end position="235"/>
    </location>
</feature>
<evidence type="ECO:0000256" key="6">
    <source>
        <dbReference type="RuleBase" id="RU363032"/>
    </source>
</evidence>